<dbReference type="GO" id="GO:0016020">
    <property type="term" value="C:membrane"/>
    <property type="evidence" value="ECO:0007669"/>
    <property type="project" value="UniProtKB-SubCell"/>
</dbReference>
<evidence type="ECO:0000256" key="1">
    <source>
        <dbReference type="ARBA" id="ARBA00004141"/>
    </source>
</evidence>
<accession>A0A7S1FD76</accession>
<feature type="region of interest" description="Disordered" evidence="5">
    <location>
        <begin position="50"/>
        <end position="82"/>
    </location>
</feature>
<reference evidence="8" key="1">
    <citation type="submission" date="2021-01" db="EMBL/GenBank/DDBJ databases">
        <authorList>
            <person name="Corre E."/>
            <person name="Pelletier E."/>
            <person name="Niang G."/>
            <person name="Scheremetjew M."/>
            <person name="Finn R."/>
            <person name="Kale V."/>
            <person name="Holt S."/>
            <person name="Cochrane G."/>
            <person name="Meng A."/>
            <person name="Brown T."/>
            <person name="Cohen L."/>
        </authorList>
    </citation>
    <scope>NUCLEOTIDE SEQUENCE</scope>
</reference>
<sequence>MAQVLLKGNTVNSVTVTHHPYQLQMSPQIPASMSCLVVLLLCTSCTASVDRSGHQPHFAEQQSLRRHRQDSSGHVKSEEVSLEDKIPDVETNDLEGVHLLSSATTGRRHASVTNTTMEKDKTTMLLIEVTFLGFFGIDRMYAGGTLNFAIGFFKAVTLGGCGVLFVLDYIMIMLNAASALPSMSSFGYECTWTPDTIDAAQMLGIAGSFLLAGMFVATSNIASSNVAK</sequence>
<evidence type="ECO:0000256" key="3">
    <source>
        <dbReference type="ARBA" id="ARBA00022989"/>
    </source>
</evidence>
<comment type="subcellular location">
    <subcellularLocation>
        <location evidence="1">Membrane</location>
        <topology evidence="1">Multi-pass membrane protein</topology>
    </subcellularLocation>
</comment>
<evidence type="ECO:0000256" key="4">
    <source>
        <dbReference type="ARBA" id="ARBA00023136"/>
    </source>
</evidence>
<dbReference type="InterPro" id="IPR007829">
    <property type="entry name" value="TM2"/>
</dbReference>
<proteinExistence type="predicted"/>
<feature type="compositionally biased region" description="Basic and acidic residues" evidence="5">
    <location>
        <begin position="69"/>
        <end position="82"/>
    </location>
</feature>
<dbReference type="Pfam" id="PF05154">
    <property type="entry name" value="TM2"/>
    <property type="match status" value="1"/>
</dbReference>
<dbReference type="AlphaFoldDB" id="A0A7S1FD76"/>
<dbReference type="PROSITE" id="PS51257">
    <property type="entry name" value="PROKAR_LIPOPROTEIN"/>
    <property type="match status" value="1"/>
</dbReference>
<evidence type="ECO:0000256" key="5">
    <source>
        <dbReference type="SAM" id="MobiDB-lite"/>
    </source>
</evidence>
<gene>
    <name evidence="8" type="ORF">NSCI0253_LOCUS34934</name>
</gene>
<evidence type="ECO:0000259" key="7">
    <source>
        <dbReference type="Pfam" id="PF05154"/>
    </source>
</evidence>
<organism evidence="8">
    <name type="scientific">Noctiluca scintillans</name>
    <name type="common">Sea sparkle</name>
    <name type="synonym">Red tide dinoflagellate</name>
    <dbReference type="NCBI Taxonomy" id="2966"/>
    <lineage>
        <taxon>Eukaryota</taxon>
        <taxon>Sar</taxon>
        <taxon>Alveolata</taxon>
        <taxon>Dinophyceae</taxon>
        <taxon>Noctilucales</taxon>
        <taxon>Noctilucaceae</taxon>
        <taxon>Noctiluca</taxon>
    </lineage>
</organism>
<evidence type="ECO:0000256" key="6">
    <source>
        <dbReference type="SAM" id="Phobius"/>
    </source>
</evidence>
<dbReference type="EMBL" id="HBFQ01048917">
    <property type="protein sequence ID" value="CAD8860580.1"/>
    <property type="molecule type" value="Transcribed_RNA"/>
</dbReference>
<feature type="transmembrane region" description="Helical" evidence="6">
    <location>
        <begin position="148"/>
        <end position="174"/>
    </location>
</feature>
<name>A0A7S1FD76_NOCSC</name>
<feature type="domain" description="TM2" evidence="7">
    <location>
        <begin position="117"/>
        <end position="170"/>
    </location>
</feature>
<protein>
    <recommendedName>
        <fullName evidence="7">TM2 domain-containing protein</fullName>
    </recommendedName>
</protein>
<keyword evidence="3 6" id="KW-1133">Transmembrane helix</keyword>
<keyword evidence="4 6" id="KW-0472">Membrane</keyword>
<evidence type="ECO:0000256" key="2">
    <source>
        <dbReference type="ARBA" id="ARBA00022692"/>
    </source>
</evidence>
<keyword evidence="2 6" id="KW-0812">Transmembrane</keyword>
<evidence type="ECO:0000313" key="8">
    <source>
        <dbReference type="EMBL" id="CAD8860580.1"/>
    </source>
</evidence>